<keyword evidence="3" id="KW-0347">Helicase</keyword>
<organism evidence="3 4">
    <name type="scientific">Candidatus Sulfurimonas marisnigri</name>
    <dbReference type="NCBI Taxonomy" id="2740405"/>
    <lineage>
        <taxon>Bacteria</taxon>
        <taxon>Pseudomonadati</taxon>
        <taxon>Campylobacterota</taxon>
        <taxon>Epsilonproteobacteria</taxon>
        <taxon>Campylobacterales</taxon>
        <taxon>Sulfurimonadaceae</taxon>
        <taxon>Sulfurimonas</taxon>
    </lineage>
</organism>
<dbReference type="GO" id="GO:0003677">
    <property type="term" value="F:DNA binding"/>
    <property type="evidence" value="ECO:0007669"/>
    <property type="project" value="InterPro"/>
</dbReference>
<dbReference type="AlphaFoldDB" id="A0A7S7LZZ0"/>
<dbReference type="Pfam" id="PF04851">
    <property type="entry name" value="ResIII"/>
    <property type="match status" value="1"/>
</dbReference>
<dbReference type="InterPro" id="IPR006935">
    <property type="entry name" value="Helicase/UvrB_N"/>
</dbReference>
<evidence type="ECO:0000259" key="2">
    <source>
        <dbReference type="Pfam" id="PF19778"/>
    </source>
</evidence>
<keyword evidence="3" id="KW-0378">Hydrolase</keyword>
<proteinExistence type="predicted"/>
<keyword evidence="4" id="KW-1185">Reference proteome</keyword>
<dbReference type="EMBL" id="CP054493">
    <property type="protein sequence ID" value="QOY54003.1"/>
    <property type="molecule type" value="Genomic_DNA"/>
</dbReference>
<dbReference type="RefSeq" id="WP_194365945.1">
    <property type="nucleotide sequence ID" value="NZ_CP054493.1"/>
</dbReference>
<evidence type="ECO:0000313" key="4">
    <source>
        <dbReference type="Proteomes" id="UP000593836"/>
    </source>
</evidence>
<evidence type="ECO:0000259" key="1">
    <source>
        <dbReference type="Pfam" id="PF04851"/>
    </source>
</evidence>
<dbReference type="PANTHER" id="PTHR47396">
    <property type="entry name" value="TYPE I RESTRICTION ENZYME ECOKI R PROTEIN"/>
    <property type="match status" value="1"/>
</dbReference>
<reference evidence="3 4" key="1">
    <citation type="submission" date="2020-05" db="EMBL/GenBank/DDBJ databases">
        <title>Sulfurimonas marisnigri, sp. nov., and Sulfurimonas baltica, sp. nov., manganese oxide reducing chemolithoautotrophs of the class Epsilonproteobacteria isolated from the pelagic redoxclines of the Black and Baltic Seas and emended description of the genus Sulfurimonas.</title>
        <authorList>
            <person name="Henkel J.V."/>
            <person name="Laudan C."/>
            <person name="Werner J."/>
            <person name="Neu T."/>
            <person name="Plewe S."/>
            <person name="Sproer C."/>
            <person name="Bunk B."/>
            <person name="Schulz-Vogt H.N."/>
        </authorList>
    </citation>
    <scope>NUCLEOTIDE SEQUENCE [LARGE SCALE GENOMIC DNA]</scope>
    <source>
        <strain evidence="3 4">SoZ1</strain>
    </source>
</reference>
<dbReference type="InterPro" id="IPR045572">
    <property type="entry name" value="RE_endonuc_C"/>
</dbReference>
<dbReference type="GO" id="GO:0005829">
    <property type="term" value="C:cytosol"/>
    <property type="evidence" value="ECO:0007669"/>
    <property type="project" value="TreeGrafter"/>
</dbReference>
<dbReference type="Proteomes" id="UP000593836">
    <property type="component" value="Chromosome"/>
</dbReference>
<dbReference type="InterPro" id="IPR050742">
    <property type="entry name" value="Helicase_Restrict-Modif_Enz"/>
</dbReference>
<dbReference type="InterPro" id="IPR027417">
    <property type="entry name" value="P-loop_NTPase"/>
</dbReference>
<name>A0A7S7LZZ0_9BACT</name>
<dbReference type="SUPFAM" id="SSF52540">
    <property type="entry name" value="P-loop containing nucleoside triphosphate hydrolases"/>
    <property type="match status" value="2"/>
</dbReference>
<feature type="domain" description="Type III restriction enzyme C-terminal endonuclease" evidence="2">
    <location>
        <begin position="874"/>
        <end position="975"/>
    </location>
</feature>
<gene>
    <name evidence="3" type="ORF">HUE87_08895</name>
</gene>
<dbReference type="Gene3D" id="3.40.50.300">
    <property type="entry name" value="P-loop containing nucleotide triphosphate hydrolases"/>
    <property type="match status" value="2"/>
</dbReference>
<dbReference type="GO" id="GO:0004386">
    <property type="term" value="F:helicase activity"/>
    <property type="evidence" value="ECO:0007669"/>
    <property type="project" value="UniProtKB-KW"/>
</dbReference>
<accession>A0A7S7LZZ0</accession>
<dbReference type="PANTHER" id="PTHR47396:SF1">
    <property type="entry name" value="ATP-DEPENDENT HELICASE IRC3-RELATED"/>
    <property type="match status" value="1"/>
</dbReference>
<evidence type="ECO:0000313" key="3">
    <source>
        <dbReference type="EMBL" id="QOY54003.1"/>
    </source>
</evidence>
<protein>
    <submittedName>
        <fullName evidence="3">DEAD/DEAH box helicase family protein</fullName>
    </submittedName>
</protein>
<keyword evidence="3" id="KW-0067">ATP-binding</keyword>
<dbReference type="GO" id="GO:0005524">
    <property type="term" value="F:ATP binding"/>
    <property type="evidence" value="ECO:0007669"/>
    <property type="project" value="InterPro"/>
</dbReference>
<dbReference type="GO" id="GO:0015668">
    <property type="term" value="F:type III site-specific deoxyribonuclease activity"/>
    <property type="evidence" value="ECO:0007669"/>
    <property type="project" value="InterPro"/>
</dbReference>
<dbReference type="Pfam" id="PF19778">
    <property type="entry name" value="RE_endonuc"/>
    <property type="match status" value="1"/>
</dbReference>
<dbReference type="KEGG" id="smas:HUE87_08895"/>
<keyword evidence="3" id="KW-0547">Nucleotide-binding</keyword>
<sequence length="988" mass="113890">MKIQFESNLDYQDRAISSIVDIFEGQEVCQSNFSIVRQHSKGQKTTADFDDLGIGNRLELLDDEILTNVQNIQLRNGLPQSKKLNSMDFSIEMETGTGKTYVYLKSIFELNKRYGFTKFIVVVPSIAIKEGTKKTLEITNEHFKTLFDNVNYDSFVYDSSNLEQVRDFATSSDIRIMVINIDAFRKSFSDPSKDTKANIIHRQNDRLNGQRPIEFIASTHPILIIDEPQSVDNTPRAKEAIETLNPLCKLRYSATHIEKFNLMYKLDSIDAYEQQLVKQIEVANVKLEDTSNKPYIRLISVKASPRSAKIEIDVNEKGTTKRKAIAVKDGDDLYEKSNSRDVYSGYTINDIYIEKDKEFIEFSNQESVDLGATIGDVDDDSIKRLQVRKTIEEHLDKELRLNSRGIKVLSLFFIDRVANYRSYDEEGNEVKGKYAEWFEEEFKIISKRRRYNPLFDKIDIDTEAHKIHDGYFAQDKKGRVKDSTGNNADDESAFDKIMKNKEKLLSFSEPLRFIFSHSALKEGWDNPNVFQICTLNETNSVMKKRQEIGRGLRICVNQDGERVRGFDVNTLTVMANESYEDFARALQKEIEDEEGIKFGVIEEHFFANIPVQNEDGTVEYFGATNSENVYRHLQENNYIDSKGKIQDTLRTDIKNNTFEVPEQYATLKAEITAVITKIAGNLNIKNADDKQLITLNKQVFLSEEFKDLWEQIKYKTTYRVNFDVAKLVDECAKHIANDLTVGKIKYLYSKATNKISKVGVEILEGSKKDDFINCDIVDYELPDIVTYLQNETNLTRKNIVDILIKSGKLQDFKNNPQKFIDGAIKIIKKTMSMFIVDGIKYERLGDEFYYAQECFEDQELYGYLSSNMIKNKENKSIYTYTVYDSTIEENFAKSFNENSNVKLFTKLPSWFKINTPLGTYNPDWAVLIEKDNEEKLYFVVESKGSDLGLDIKTAESSKIKCAKKHFAEISSKVELIQSNNFSNLRNHI</sequence>
<feature type="domain" description="Helicase/UvrB N-terminal" evidence="1">
    <location>
        <begin position="84"/>
        <end position="256"/>
    </location>
</feature>